<sequence>ELSDDVVFHAKLNNNDFLIAIKEIAKRLR</sequence>
<protein>
    <submittedName>
        <fullName evidence="1">Uncharacterized protein</fullName>
    </submittedName>
</protein>
<dbReference type="EMBL" id="BARU01030478">
    <property type="protein sequence ID" value="GAH63817.1"/>
    <property type="molecule type" value="Genomic_DNA"/>
</dbReference>
<accession>X1H318</accession>
<feature type="non-terminal residue" evidence="1">
    <location>
        <position position="1"/>
    </location>
</feature>
<gene>
    <name evidence="1" type="ORF">S03H2_48352</name>
</gene>
<name>X1H318_9ZZZZ</name>
<reference evidence="1" key="1">
    <citation type="journal article" date="2014" name="Front. Microbiol.">
        <title>High frequency of phylogenetically diverse reductive dehalogenase-homologous genes in deep subseafloor sedimentary metagenomes.</title>
        <authorList>
            <person name="Kawai M."/>
            <person name="Futagami T."/>
            <person name="Toyoda A."/>
            <person name="Takaki Y."/>
            <person name="Nishi S."/>
            <person name="Hori S."/>
            <person name="Arai W."/>
            <person name="Tsubouchi T."/>
            <person name="Morono Y."/>
            <person name="Uchiyama I."/>
            <person name="Ito T."/>
            <person name="Fujiyama A."/>
            <person name="Inagaki F."/>
            <person name="Takami H."/>
        </authorList>
    </citation>
    <scope>NUCLEOTIDE SEQUENCE</scope>
    <source>
        <strain evidence="1">Expedition CK06-06</strain>
    </source>
</reference>
<evidence type="ECO:0000313" key="1">
    <source>
        <dbReference type="EMBL" id="GAH63817.1"/>
    </source>
</evidence>
<comment type="caution">
    <text evidence="1">The sequence shown here is derived from an EMBL/GenBank/DDBJ whole genome shotgun (WGS) entry which is preliminary data.</text>
</comment>
<organism evidence="1">
    <name type="scientific">marine sediment metagenome</name>
    <dbReference type="NCBI Taxonomy" id="412755"/>
    <lineage>
        <taxon>unclassified sequences</taxon>
        <taxon>metagenomes</taxon>
        <taxon>ecological metagenomes</taxon>
    </lineage>
</organism>
<dbReference type="AlphaFoldDB" id="X1H318"/>
<proteinExistence type="predicted"/>